<dbReference type="InterPro" id="IPR050338">
    <property type="entry name" value="DisA"/>
</dbReference>
<dbReference type="Proteomes" id="UP000055590">
    <property type="component" value="Chromosome"/>
</dbReference>
<accession>A0A0K1PB10</accession>
<dbReference type="PANTHER" id="PTHR34185">
    <property type="entry name" value="DIADENYLATE CYCLASE"/>
    <property type="match status" value="1"/>
</dbReference>
<dbReference type="PANTHER" id="PTHR34185:SF1">
    <property type="entry name" value="DIADENYLATE CYCLASE"/>
    <property type="match status" value="1"/>
</dbReference>
<dbReference type="Pfam" id="PF02457">
    <property type="entry name" value="DAC"/>
    <property type="match status" value="1"/>
</dbReference>
<dbReference type="InterPro" id="IPR003390">
    <property type="entry name" value="DNA_integrity_scan_DisA_N"/>
</dbReference>
<dbReference type="InterPro" id="IPR014499">
    <property type="entry name" value="DAC_DacZ"/>
</dbReference>
<dbReference type="InterPro" id="IPR048544">
    <property type="entry name" value="DacZ_P"/>
</dbReference>
<keyword evidence="8" id="KW-1185">Reference proteome</keyword>
<dbReference type="EMBL" id="CP012332">
    <property type="protein sequence ID" value="AKU90697.1"/>
    <property type="molecule type" value="Genomic_DNA"/>
</dbReference>
<evidence type="ECO:0000259" key="6">
    <source>
        <dbReference type="PROSITE" id="PS51794"/>
    </source>
</evidence>
<dbReference type="GO" id="GO:0005524">
    <property type="term" value="F:ATP binding"/>
    <property type="evidence" value="ECO:0007669"/>
    <property type="project" value="UniProtKB-KW"/>
</dbReference>
<dbReference type="AlphaFoldDB" id="A0A0K1PB10"/>
<dbReference type="Gene3D" id="3.40.1700.10">
    <property type="entry name" value="DNA integrity scanning protein, DisA, N-terminal domain"/>
    <property type="match status" value="1"/>
</dbReference>
<protein>
    <recommendedName>
        <fullName evidence="6">DAC domain-containing protein</fullName>
    </recommendedName>
</protein>
<keyword evidence="5" id="KW-0067">ATP-binding</keyword>
<evidence type="ECO:0000256" key="4">
    <source>
        <dbReference type="ARBA" id="ARBA00022741"/>
    </source>
</evidence>
<gene>
    <name evidence="7" type="ORF">AKJ08_1084</name>
</gene>
<evidence type="ECO:0000313" key="8">
    <source>
        <dbReference type="Proteomes" id="UP000055590"/>
    </source>
</evidence>
<evidence type="ECO:0000256" key="2">
    <source>
        <dbReference type="ARBA" id="ARBA00022679"/>
    </source>
</evidence>
<dbReference type="PROSITE" id="PS51794">
    <property type="entry name" value="DAC"/>
    <property type="match status" value="1"/>
</dbReference>
<dbReference type="GO" id="GO:0106408">
    <property type="term" value="F:diadenylate cyclase activity"/>
    <property type="evidence" value="ECO:0007669"/>
    <property type="project" value="UniProtKB-EC"/>
</dbReference>
<evidence type="ECO:0000256" key="1">
    <source>
        <dbReference type="ARBA" id="ARBA00000877"/>
    </source>
</evidence>
<dbReference type="HAMAP" id="MF_00840">
    <property type="entry name" value="DacZ"/>
    <property type="match status" value="1"/>
</dbReference>
<keyword evidence="4" id="KW-0547">Nucleotide-binding</keyword>
<sequence>MPSPDPISRFDKELLRAVLTLASKSEVDHLLFVSDYPLPAEELRSKSLKRKLIYAVTSTPLVADLVEEGFRAVHIPPYEYSRMEKLKVALVAAGNFLHDGDMVLCLTGHKRSIDTLVRIKVGAEEDDAVPLESLRLPPEFDPQVVEAVISLALAVGQEGFEGHPVGSIFVMGDSIAVLEKSKQLTINPFQGLSEAERNILDPRIHEAVKNFSVLDGAFVIREDGVVLAAGRYLQSAGEETRIPLGLGARHAAAAITTATTKAVAVVVSQTSGSVRIFRGGEIIFEVHQSHRRI</sequence>
<dbReference type="GO" id="GO:0004016">
    <property type="term" value="F:adenylate cyclase activity"/>
    <property type="evidence" value="ECO:0007669"/>
    <property type="project" value="TreeGrafter"/>
</dbReference>
<dbReference type="PATRIC" id="fig|1391653.3.peg.1110"/>
<evidence type="ECO:0000256" key="5">
    <source>
        <dbReference type="ARBA" id="ARBA00022840"/>
    </source>
</evidence>
<dbReference type="STRING" id="1391653.AKJ08_1084"/>
<feature type="domain" description="DAC" evidence="6">
    <location>
        <begin position="130"/>
        <end position="288"/>
    </location>
</feature>
<keyword evidence="3" id="KW-0548">Nucleotidyltransferase</keyword>
<proteinExistence type="inferred from homology"/>
<dbReference type="Pfam" id="PF21755">
    <property type="entry name" value="DacZ_P"/>
    <property type="match status" value="1"/>
</dbReference>
<dbReference type="InterPro" id="IPR036888">
    <property type="entry name" value="DNA_integrity_DisA_N_sf"/>
</dbReference>
<evidence type="ECO:0000256" key="3">
    <source>
        <dbReference type="ARBA" id="ARBA00022695"/>
    </source>
</evidence>
<dbReference type="SUPFAM" id="SSF143597">
    <property type="entry name" value="YojJ-like"/>
    <property type="match status" value="1"/>
</dbReference>
<evidence type="ECO:0000313" key="7">
    <source>
        <dbReference type="EMBL" id="AKU90697.1"/>
    </source>
</evidence>
<reference evidence="7 8" key="1">
    <citation type="submission" date="2015-08" db="EMBL/GenBank/DDBJ databases">
        <authorList>
            <person name="Babu N.S."/>
            <person name="Beckwith C.J."/>
            <person name="Beseler K.G."/>
            <person name="Brison A."/>
            <person name="Carone J.V."/>
            <person name="Caskin T.P."/>
            <person name="Diamond M."/>
            <person name="Durham M.E."/>
            <person name="Foxe J.M."/>
            <person name="Go M."/>
            <person name="Henderson B.A."/>
            <person name="Jones I.B."/>
            <person name="McGettigan J.A."/>
            <person name="Micheletti S.J."/>
            <person name="Nasrallah M.E."/>
            <person name="Ortiz D."/>
            <person name="Piller C.R."/>
            <person name="Privatt S.R."/>
            <person name="Schneider S.L."/>
            <person name="Sharp S."/>
            <person name="Smith T.C."/>
            <person name="Stanton J.D."/>
            <person name="Ullery H.E."/>
            <person name="Wilson R.J."/>
            <person name="Serrano M.G."/>
            <person name="Buck G."/>
            <person name="Lee V."/>
            <person name="Wang Y."/>
            <person name="Carvalho R."/>
            <person name="Voegtly L."/>
            <person name="Shi R."/>
            <person name="Duckworth R."/>
            <person name="Johnson A."/>
            <person name="Loviza R."/>
            <person name="Walstead R."/>
            <person name="Shah Z."/>
            <person name="Kiflezghi M."/>
            <person name="Wade K."/>
            <person name="Ball S.L."/>
            <person name="Bradley K.W."/>
            <person name="Asai D.J."/>
            <person name="Bowman C.A."/>
            <person name="Russell D.A."/>
            <person name="Pope W.H."/>
            <person name="Jacobs-Sera D."/>
            <person name="Hendrix R.W."/>
            <person name="Hatfull G.F."/>
        </authorList>
    </citation>
    <scope>NUCLEOTIDE SEQUENCE [LARGE SCALE GENOMIC DNA]</scope>
    <source>
        <strain evidence="7 8">DSM 27710</strain>
    </source>
</reference>
<organism evidence="7 8">
    <name type="scientific">Vulgatibacter incomptus</name>
    <dbReference type="NCBI Taxonomy" id="1391653"/>
    <lineage>
        <taxon>Bacteria</taxon>
        <taxon>Pseudomonadati</taxon>
        <taxon>Myxococcota</taxon>
        <taxon>Myxococcia</taxon>
        <taxon>Myxococcales</taxon>
        <taxon>Cystobacterineae</taxon>
        <taxon>Vulgatibacteraceae</taxon>
        <taxon>Vulgatibacter</taxon>
    </lineage>
</organism>
<dbReference type="KEGG" id="vin:AKJ08_1084"/>
<keyword evidence="2" id="KW-0808">Transferase</keyword>
<comment type="catalytic activity">
    <reaction evidence="1">
        <text>2 ATP = 3',3'-c-di-AMP + 2 diphosphate</text>
        <dbReference type="Rhea" id="RHEA:35655"/>
        <dbReference type="ChEBI" id="CHEBI:30616"/>
        <dbReference type="ChEBI" id="CHEBI:33019"/>
        <dbReference type="ChEBI" id="CHEBI:71500"/>
        <dbReference type="EC" id="2.7.7.85"/>
    </reaction>
</comment>
<name>A0A0K1PB10_9BACT</name>
<dbReference type="RefSeq" id="WP_240475445.1">
    <property type="nucleotide sequence ID" value="NZ_CP012332.1"/>
</dbReference>